<protein>
    <submittedName>
        <fullName evidence="1">Uncharacterized protein</fullName>
    </submittedName>
</protein>
<dbReference type="Proteomes" id="UP000053841">
    <property type="component" value="Unassembled WGS sequence"/>
</dbReference>
<keyword evidence="2" id="KW-1185">Reference proteome</keyword>
<dbReference type="EMBL" id="KI964660">
    <property type="protein sequence ID" value="EUC31516.1"/>
    <property type="molecule type" value="Genomic_DNA"/>
</dbReference>
<dbReference type="OrthoDB" id="10480525at2759"/>
<proteinExistence type="predicted"/>
<evidence type="ECO:0000313" key="1">
    <source>
        <dbReference type="EMBL" id="EUC31516.1"/>
    </source>
</evidence>
<dbReference type="KEGG" id="bze:COCCADRAFT_38402"/>
<dbReference type="AlphaFoldDB" id="W6YJN6"/>
<sequence length="237" mass="25496">MSSMSAACITALDYPLTPRCPTPLRPSGLSGSLASSLLESAPSIAAHSLAATPAGLVHPLSSRLWLSLPLDPAPAPTKGRPLLAAGDQSLIVIIPDTTRPLTLSLTLALAPSRWWRNSNSILLTHVQYYYVLRLHPRCFAHSTNVAWVTSLSMLHLNLLLQSRPCSVNLAAPSVATTATSCQRGTEARPQVSSLGFPARPVLAIGMHFRTTWLPTQMPHADPPRSLVCSVHHWPPLH</sequence>
<dbReference type="RefSeq" id="XP_007714194.1">
    <property type="nucleotide sequence ID" value="XM_007716004.1"/>
</dbReference>
<organism evidence="1 2">
    <name type="scientific">Cochliobolus carbonum (strain 26-R-13)</name>
    <name type="common">Maize leaf spot fungus</name>
    <name type="synonym">Bipolaris zeicola</name>
    <dbReference type="NCBI Taxonomy" id="930089"/>
    <lineage>
        <taxon>Eukaryota</taxon>
        <taxon>Fungi</taxon>
        <taxon>Dikarya</taxon>
        <taxon>Ascomycota</taxon>
        <taxon>Pezizomycotina</taxon>
        <taxon>Dothideomycetes</taxon>
        <taxon>Pleosporomycetidae</taxon>
        <taxon>Pleosporales</taxon>
        <taxon>Pleosporineae</taxon>
        <taxon>Pleosporaceae</taxon>
        <taxon>Bipolaris</taxon>
    </lineage>
</organism>
<dbReference type="GeneID" id="19148750"/>
<dbReference type="HOGENOM" id="CLU_1170482_0_0_1"/>
<reference evidence="1 2" key="1">
    <citation type="journal article" date="2013" name="PLoS Genet.">
        <title>Comparative genome structure, secondary metabolite, and effector coding capacity across Cochliobolus pathogens.</title>
        <authorList>
            <person name="Condon B.J."/>
            <person name="Leng Y."/>
            <person name="Wu D."/>
            <person name="Bushley K.E."/>
            <person name="Ohm R.A."/>
            <person name="Otillar R."/>
            <person name="Martin J."/>
            <person name="Schackwitz W."/>
            <person name="Grimwood J."/>
            <person name="MohdZainudin N."/>
            <person name="Xue C."/>
            <person name="Wang R."/>
            <person name="Manning V.A."/>
            <person name="Dhillon B."/>
            <person name="Tu Z.J."/>
            <person name="Steffenson B.J."/>
            <person name="Salamov A."/>
            <person name="Sun H."/>
            <person name="Lowry S."/>
            <person name="LaButti K."/>
            <person name="Han J."/>
            <person name="Copeland A."/>
            <person name="Lindquist E."/>
            <person name="Barry K."/>
            <person name="Schmutz J."/>
            <person name="Baker S.E."/>
            <person name="Ciuffetti L.M."/>
            <person name="Grigoriev I.V."/>
            <person name="Zhong S."/>
            <person name="Turgeon B.G."/>
        </authorList>
    </citation>
    <scope>NUCLEOTIDE SEQUENCE [LARGE SCALE GENOMIC DNA]</scope>
    <source>
        <strain evidence="1 2">26-R-13</strain>
    </source>
</reference>
<gene>
    <name evidence="1" type="ORF">COCCADRAFT_38402</name>
</gene>
<accession>W6YJN6</accession>
<name>W6YJN6_COCC2</name>
<evidence type="ECO:0000313" key="2">
    <source>
        <dbReference type="Proteomes" id="UP000053841"/>
    </source>
</evidence>